<sequence>MRRFSHSIRLQNRGTERLLQPVQDSRCKRRTAAPNKPELRVNRFRVFQVTFQYDLVHRRNRGIPRGVVPHHVAPERGGGEPPRRWECHGGAGGERTEQRGEQAVDVKQGENDDGGVGLSEFVHGLDVLHRRGQVVLRQRHALGAARGAGGVEE</sequence>
<feature type="compositionally biased region" description="Basic and acidic residues" evidence="1">
    <location>
        <begin position="72"/>
        <end position="84"/>
    </location>
</feature>
<evidence type="ECO:0000256" key="1">
    <source>
        <dbReference type="SAM" id="MobiDB-lite"/>
    </source>
</evidence>
<organism evidence="2 3">
    <name type="scientific">Mucuna pruriens</name>
    <name type="common">Velvet bean</name>
    <name type="synonym">Dolichos pruriens</name>
    <dbReference type="NCBI Taxonomy" id="157652"/>
    <lineage>
        <taxon>Eukaryota</taxon>
        <taxon>Viridiplantae</taxon>
        <taxon>Streptophyta</taxon>
        <taxon>Embryophyta</taxon>
        <taxon>Tracheophyta</taxon>
        <taxon>Spermatophyta</taxon>
        <taxon>Magnoliopsida</taxon>
        <taxon>eudicotyledons</taxon>
        <taxon>Gunneridae</taxon>
        <taxon>Pentapetalae</taxon>
        <taxon>rosids</taxon>
        <taxon>fabids</taxon>
        <taxon>Fabales</taxon>
        <taxon>Fabaceae</taxon>
        <taxon>Papilionoideae</taxon>
        <taxon>50 kb inversion clade</taxon>
        <taxon>NPAAA clade</taxon>
        <taxon>indigoferoid/millettioid clade</taxon>
        <taxon>Phaseoleae</taxon>
        <taxon>Mucuna</taxon>
    </lineage>
</organism>
<feature type="non-terminal residue" evidence="2">
    <location>
        <position position="1"/>
    </location>
</feature>
<dbReference type="AlphaFoldDB" id="A0A371EUZ3"/>
<reference evidence="2" key="1">
    <citation type="submission" date="2018-05" db="EMBL/GenBank/DDBJ databases">
        <title>Draft genome of Mucuna pruriens seed.</title>
        <authorList>
            <person name="Nnadi N.E."/>
            <person name="Vos R."/>
            <person name="Hasami M.H."/>
            <person name="Devisetty U.K."/>
            <person name="Aguiy J.C."/>
        </authorList>
    </citation>
    <scope>NUCLEOTIDE SEQUENCE [LARGE SCALE GENOMIC DNA]</scope>
    <source>
        <strain evidence="2">JCA_2017</strain>
    </source>
</reference>
<name>A0A371EUZ3_MUCPR</name>
<gene>
    <name evidence="2" type="ORF">CR513_50940</name>
</gene>
<evidence type="ECO:0000313" key="3">
    <source>
        <dbReference type="Proteomes" id="UP000257109"/>
    </source>
</evidence>
<protein>
    <submittedName>
        <fullName evidence="2">Uncharacterized protein</fullName>
    </submittedName>
</protein>
<comment type="caution">
    <text evidence="2">The sequence shown here is derived from an EMBL/GenBank/DDBJ whole genome shotgun (WGS) entry which is preliminary data.</text>
</comment>
<keyword evidence="3" id="KW-1185">Reference proteome</keyword>
<feature type="region of interest" description="Disordered" evidence="1">
    <location>
        <begin position="65"/>
        <end position="84"/>
    </location>
</feature>
<accession>A0A371EUZ3</accession>
<evidence type="ECO:0000313" key="2">
    <source>
        <dbReference type="EMBL" id="RDX69885.1"/>
    </source>
</evidence>
<dbReference type="Proteomes" id="UP000257109">
    <property type="component" value="Unassembled WGS sequence"/>
</dbReference>
<dbReference type="EMBL" id="QJKJ01011927">
    <property type="protein sequence ID" value="RDX69885.1"/>
    <property type="molecule type" value="Genomic_DNA"/>
</dbReference>
<proteinExistence type="predicted"/>